<dbReference type="InterPro" id="IPR036887">
    <property type="entry name" value="HTH_APSES_sf"/>
</dbReference>
<evidence type="ECO:0000256" key="2">
    <source>
        <dbReference type="ARBA" id="ARBA00023043"/>
    </source>
</evidence>
<gene>
    <name evidence="4" type="ORF">BDEG_26506</name>
</gene>
<dbReference type="GO" id="GO:0030907">
    <property type="term" value="C:MBF transcription complex"/>
    <property type="evidence" value="ECO:0007669"/>
    <property type="project" value="TreeGrafter"/>
</dbReference>
<dbReference type="AlphaFoldDB" id="A0A177WU26"/>
<protein>
    <recommendedName>
        <fullName evidence="3">HTH APSES-type domain-containing protein</fullName>
    </recommendedName>
</protein>
<dbReference type="InterPro" id="IPR051642">
    <property type="entry name" value="SWI6-like"/>
</dbReference>
<dbReference type="PROSITE" id="PS51299">
    <property type="entry name" value="HTH_APSES"/>
    <property type="match status" value="1"/>
</dbReference>
<dbReference type="OrthoDB" id="6718656at2759"/>
<evidence type="ECO:0000256" key="1">
    <source>
        <dbReference type="ARBA" id="ARBA00022737"/>
    </source>
</evidence>
<reference evidence="4 5" key="2">
    <citation type="submission" date="2016-05" db="EMBL/GenBank/DDBJ databases">
        <title>Lineage-specific infection strategies underlie the spectrum of fungal disease in amphibians.</title>
        <authorList>
            <person name="Cuomo C.A."/>
            <person name="Farrer R.A."/>
            <person name="James T."/>
            <person name="Longcore J."/>
            <person name="Birren B."/>
        </authorList>
    </citation>
    <scope>NUCLEOTIDE SEQUENCE [LARGE SCALE GENOMIC DNA]</scope>
    <source>
        <strain evidence="4 5">JEL423</strain>
    </source>
</reference>
<dbReference type="Proteomes" id="UP000077115">
    <property type="component" value="Unassembled WGS sequence"/>
</dbReference>
<dbReference type="InterPro" id="IPR018004">
    <property type="entry name" value="KilA/APSES_HTH"/>
</dbReference>
<dbReference type="SMART" id="SM01252">
    <property type="entry name" value="KilA-N"/>
    <property type="match status" value="1"/>
</dbReference>
<proteinExistence type="predicted"/>
<keyword evidence="1" id="KW-0677">Repeat</keyword>
<dbReference type="PANTHER" id="PTHR43828">
    <property type="entry name" value="ASPARAGINASE"/>
    <property type="match status" value="1"/>
</dbReference>
<name>A0A177WU26_BATDL</name>
<dbReference type="GO" id="GO:0000981">
    <property type="term" value="F:DNA-binding transcription factor activity, RNA polymerase II-specific"/>
    <property type="evidence" value="ECO:0007669"/>
    <property type="project" value="UniProtKB-ARBA"/>
</dbReference>
<dbReference type="SUPFAM" id="SSF54616">
    <property type="entry name" value="DNA-binding domain of Mlu1-box binding protein MBP1"/>
    <property type="match status" value="1"/>
</dbReference>
<evidence type="ECO:0000313" key="4">
    <source>
        <dbReference type="EMBL" id="OAJ43125.1"/>
    </source>
</evidence>
<evidence type="ECO:0000313" key="5">
    <source>
        <dbReference type="Proteomes" id="UP000077115"/>
    </source>
</evidence>
<feature type="domain" description="HTH APSES-type" evidence="3">
    <location>
        <begin position="18"/>
        <end position="112"/>
    </location>
</feature>
<dbReference type="Gene3D" id="3.10.260.10">
    <property type="entry name" value="Transcription regulator HTH, APSES-type DNA-binding domain"/>
    <property type="match status" value="1"/>
</dbReference>
<organism evidence="4 5">
    <name type="scientific">Batrachochytrium dendrobatidis (strain JEL423)</name>
    <dbReference type="NCBI Taxonomy" id="403673"/>
    <lineage>
        <taxon>Eukaryota</taxon>
        <taxon>Fungi</taxon>
        <taxon>Fungi incertae sedis</taxon>
        <taxon>Chytridiomycota</taxon>
        <taxon>Chytridiomycota incertae sedis</taxon>
        <taxon>Chytridiomycetes</taxon>
        <taxon>Rhizophydiales</taxon>
        <taxon>Rhizophydiales incertae sedis</taxon>
        <taxon>Batrachochytrium</taxon>
    </lineage>
</organism>
<dbReference type="GO" id="GO:0003677">
    <property type="term" value="F:DNA binding"/>
    <property type="evidence" value="ECO:0007669"/>
    <property type="project" value="InterPro"/>
</dbReference>
<dbReference type="VEuPathDB" id="FungiDB:BDEG_26506"/>
<evidence type="ECO:0000259" key="3">
    <source>
        <dbReference type="PROSITE" id="PS51299"/>
    </source>
</evidence>
<reference evidence="4 5" key="1">
    <citation type="submission" date="2006-10" db="EMBL/GenBank/DDBJ databases">
        <title>The Genome Sequence of Batrachochytrium dendrobatidis JEL423.</title>
        <authorList>
            <consortium name="The Broad Institute Genome Sequencing Platform"/>
            <person name="Birren B."/>
            <person name="Lander E."/>
            <person name="Galagan J."/>
            <person name="Cuomo C."/>
            <person name="Devon K."/>
            <person name="Jaffe D."/>
            <person name="Butler J."/>
            <person name="Alvarez P."/>
            <person name="Gnerre S."/>
            <person name="Grabherr M."/>
            <person name="Kleber M."/>
            <person name="Mauceli E."/>
            <person name="Brockman W."/>
            <person name="Young S."/>
            <person name="LaButti K."/>
            <person name="Sykes S."/>
            <person name="DeCaprio D."/>
            <person name="Crawford M."/>
            <person name="Koehrsen M."/>
            <person name="Engels R."/>
            <person name="Montgomery P."/>
            <person name="Pearson M."/>
            <person name="Howarth C."/>
            <person name="Larson L."/>
            <person name="White J."/>
            <person name="O'Leary S."/>
            <person name="Kodira C."/>
            <person name="Zeng Q."/>
            <person name="Yandava C."/>
            <person name="Alvarado L."/>
            <person name="Longcore J."/>
            <person name="James T."/>
        </authorList>
    </citation>
    <scope>NUCLEOTIDE SEQUENCE [LARGE SCALE GENOMIC DNA]</scope>
    <source>
        <strain evidence="4 5">JEL423</strain>
    </source>
</reference>
<dbReference type="PANTHER" id="PTHR43828:SF3">
    <property type="entry name" value="CHROMO DOMAIN-CONTAINING PROTEIN"/>
    <property type="match status" value="1"/>
</dbReference>
<dbReference type="STRING" id="403673.A0A177WU26"/>
<sequence length="112" mass="12291">MPAHTPSPGDHSDEDSSVFCAVYSNVPVYETIKHNVVVMRRIEDDQLNATQILKLAGLAKSQRTKVLESQVHSGEHEKVQGGYGKYQGTCVECELLRQLHTAINDLSSLAAV</sequence>
<accession>A0A177WU26</accession>
<keyword evidence="2" id="KW-0040">ANK repeat</keyword>
<dbReference type="EMBL" id="DS022309">
    <property type="protein sequence ID" value="OAJ43125.1"/>
    <property type="molecule type" value="Genomic_DNA"/>
</dbReference>
<dbReference type="InterPro" id="IPR003163">
    <property type="entry name" value="Tscrpt_reg_HTH_APSES-type"/>
</dbReference>
<dbReference type="GO" id="GO:0033309">
    <property type="term" value="C:SBF transcription complex"/>
    <property type="evidence" value="ECO:0007669"/>
    <property type="project" value="TreeGrafter"/>
</dbReference>